<reference evidence="6 7" key="1">
    <citation type="submission" date="2020-07" db="EMBL/GenBank/DDBJ databases">
        <title>Sequencing the genomes of 1000 actinobacteria strains.</title>
        <authorList>
            <person name="Klenk H.-P."/>
        </authorList>
    </citation>
    <scope>NUCLEOTIDE SEQUENCE [LARGE SCALE GENOMIC DNA]</scope>
    <source>
        <strain evidence="6 7">DSM 24662</strain>
    </source>
</reference>
<dbReference type="SUPFAM" id="SSF53756">
    <property type="entry name" value="UDP-Glycosyltransferase/glycogen phosphorylase"/>
    <property type="match status" value="1"/>
</dbReference>
<dbReference type="InterPro" id="IPR001296">
    <property type="entry name" value="Glyco_trans_1"/>
</dbReference>
<dbReference type="Pfam" id="PF00534">
    <property type="entry name" value="Glycos_transf_1"/>
    <property type="match status" value="1"/>
</dbReference>
<evidence type="ECO:0000256" key="1">
    <source>
        <dbReference type="ARBA" id="ARBA00021292"/>
    </source>
</evidence>
<dbReference type="GO" id="GO:1901137">
    <property type="term" value="P:carbohydrate derivative biosynthetic process"/>
    <property type="evidence" value="ECO:0007669"/>
    <property type="project" value="UniProtKB-ARBA"/>
</dbReference>
<feature type="domain" description="Glycosyltransferase subfamily 4-like N-terminal" evidence="5">
    <location>
        <begin position="34"/>
        <end position="204"/>
    </location>
</feature>
<sequence>MAVDATSAHTAGASPDQSPLEGVALAHDYVTQRGGAERVALSMSRAFAGAPLYTTLYHPEGTFPEFADVDVRPMPINRWGVLRRNHRLALPFLARAVSAQHVEADVLLASSSGWAHGISTSGRKVVYCHAPARWLYQADRYAGTGAASRGLRSRAVKTATDVFGPSLRAWDQRAAHTADRYLVNSTVIQRAVSQVYGIDAEVLPPPPAVLSSDGGSQPVDGVARPFVLCVARLLPYKNVDLVIEAVARIPGLDLVIVGDGPERRRLEALAQRVGSTTLAGRVTDEQLRWLYANAEGLVAASYEDFGLSPLEAAAFGRPTAALRDGGYLDTVDPGRTGVFFDAPVVDDIAGAVEELTRTEWRAHDIRSHADAFSEARFVARLRRIVEEELHHR</sequence>
<evidence type="ECO:0000259" key="5">
    <source>
        <dbReference type="Pfam" id="PF13439"/>
    </source>
</evidence>
<name>A0A7Y9GLI1_9MICO</name>
<proteinExistence type="predicted"/>
<keyword evidence="3 6" id="KW-0808">Transferase</keyword>
<feature type="domain" description="Glycosyl transferase family 1" evidence="4">
    <location>
        <begin position="224"/>
        <end position="367"/>
    </location>
</feature>
<dbReference type="PANTHER" id="PTHR45947:SF3">
    <property type="entry name" value="SULFOQUINOVOSYL TRANSFERASE SQD2"/>
    <property type="match status" value="1"/>
</dbReference>
<dbReference type="Gene3D" id="3.40.50.2000">
    <property type="entry name" value="Glycogen Phosphorylase B"/>
    <property type="match status" value="2"/>
</dbReference>
<dbReference type="Pfam" id="PF13439">
    <property type="entry name" value="Glyco_transf_4"/>
    <property type="match status" value="1"/>
</dbReference>
<dbReference type="EMBL" id="JACCBV010000001">
    <property type="protein sequence ID" value="NYE18705.1"/>
    <property type="molecule type" value="Genomic_DNA"/>
</dbReference>
<organism evidence="6 7">
    <name type="scientific">Microbacterium immunditiarum</name>
    <dbReference type="NCBI Taxonomy" id="337480"/>
    <lineage>
        <taxon>Bacteria</taxon>
        <taxon>Bacillati</taxon>
        <taxon>Actinomycetota</taxon>
        <taxon>Actinomycetes</taxon>
        <taxon>Micrococcales</taxon>
        <taxon>Microbacteriaceae</taxon>
        <taxon>Microbacterium</taxon>
    </lineage>
</organism>
<dbReference type="GO" id="GO:0016757">
    <property type="term" value="F:glycosyltransferase activity"/>
    <property type="evidence" value="ECO:0007669"/>
    <property type="project" value="UniProtKB-KW"/>
</dbReference>
<evidence type="ECO:0000313" key="7">
    <source>
        <dbReference type="Proteomes" id="UP000576969"/>
    </source>
</evidence>
<dbReference type="PANTHER" id="PTHR45947">
    <property type="entry name" value="SULFOQUINOVOSYL TRANSFERASE SQD2"/>
    <property type="match status" value="1"/>
</dbReference>
<keyword evidence="2" id="KW-0328">Glycosyltransferase</keyword>
<keyword evidence="7" id="KW-1185">Reference proteome</keyword>
<evidence type="ECO:0000256" key="3">
    <source>
        <dbReference type="ARBA" id="ARBA00022679"/>
    </source>
</evidence>
<evidence type="ECO:0000259" key="4">
    <source>
        <dbReference type="Pfam" id="PF00534"/>
    </source>
</evidence>
<evidence type="ECO:0000313" key="6">
    <source>
        <dbReference type="EMBL" id="NYE18705.1"/>
    </source>
</evidence>
<accession>A0A7Y9GLI1</accession>
<comment type="caution">
    <text evidence="6">The sequence shown here is derived from an EMBL/GenBank/DDBJ whole genome shotgun (WGS) entry which is preliminary data.</text>
</comment>
<dbReference type="Proteomes" id="UP000576969">
    <property type="component" value="Unassembled WGS sequence"/>
</dbReference>
<gene>
    <name evidence="6" type="ORF">BJ991_000733</name>
</gene>
<dbReference type="RefSeq" id="WP_179487537.1">
    <property type="nucleotide sequence ID" value="NZ_JACCBV010000001.1"/>
</dbReference>
<dbReference type="InterPro" id="IPR050194">
    <property type="entry name" value="Glycosyltransferase_grp1"/>
</dbReference>
<protein>
    <recommendedName>
        <fullName evidence="1">D-inositol 3-phosphate glycosyltransferase</fullName>
    </recommendedName>
</protein>
<evidence type="ECO:0000256" key="2">
    <source>
        <dbReference type="ARBA" id="ARBA00022676"/>
    </source>
</evidence>
<dbReference type="InterPro" id="IPR028098">
    <property type="entry name" value="Glyco_trans_4-like_N"/>
</dbReference>
<dbReference type="AlphaFoldDB" id="A0A7Y9GLI1"/>